<reference evidence="2" key="2">
    <citation type="submission" date="2018-02" db="UniProtKB">
        <authorList>
            <consortium name="EnsemblPlants"/>
        </authorList>
    </citation>
    <scope>IDENTIFICATION</scope>
    <source>
        <strain evidence="2">Williams 82</strain>
    </source>
</reference>
<dbReference type="Proteomes" id="UP000008827">
    <property type="component" value="Chromosome 4"/>
</dbReference>
<protein>
    <submittedName>
        <fullName evidence="1 2">Uncharacterized protein</fullName>
    </submittedName>
</protein>
<organism evidence="1">
    <name type="scientific">Glycine max</name>
    <name type="common">Soybean</name>
    <name type="synonym">Glycine hispida</name>
    <dbReference type="NCBI Taxonomy" id="3847"/>
    <lineage>
        <taxon>Eukaryota</taxon>
        <taxon>Viridiplantae</taxon>
        <taxon>Streptophyta</taxon>
        <taxon>Embryophyta</taxon>
        <taxon>Tracheophyta</taxon>
        <taxon>Spermatophyta</taxon>
        <taxon>Magnoliopsida</taxon>
        <taxon>eudicotyledons</taxon>
        <taxon>Gunneridae</taxon>
        <taxon>Pentapetalae</taxon>
        <taxon>rosids</taxon>
        <taxon>fabids</taxon>
        <taxon>Fabales</taxon>
        <taxon>Fabaceae</taxon>
        <taxon>Papilionoideae</taxon>
        <taxon>50 kb inversion clade</taxon>
        <taxon>NPAAA clade</taxon>
        <taxon>indigoferoid/millettioid clade</taxon>
        <taxon>Phaseoleae</taxon>
        <taxon>Glycine</taxon>
        <taxon>Glycine subgen. Soja</taxon>
    </lineage>
</organism>
<sequence>MFYLLERNLLSFMNLTNNCQQHLKCLVVLTLIQEGVVLWSTTSQICVDKQTKHKQWSTTSQMLSGIDLDSARCCFVVNNISN</sequence>
<keyword evidence="3" id="KW-1185">Reference proteome</keyword>
<accession>A0A0R0K7G7</accession>
<dbReference type="AlphaFoldDB" id="A0A0R0K7G7"/>
<gene>
    <name evidence="1" type="ORF">GLYMA_04G115000</name>
</gene>
<dbReference type="InParanoid" id="A0A0R0K7G7"/>
<dbReference type="EnsemblPlants" id="KRH62545">
    <property type="protein sequence ID" value="KRH62545"/>
    <property type="gene ID" value="GLYMA_04G115000"/>
</dbReference>
<dbReference type="Gramene" id="KRH62545">
    <property type="protein sequence ID" value="KRH62545"/>
    <property type="gene ID" value="GLYMA_04G115000"/>
</dbReference>
<evidence type="ECO:0000313" key="3">
    <source>
        <dbReference type="Proteomes" id="UP000008827"/>
    </source>
</evidence>
<name>A0A0R0K7G7_SOYBN</name>
<reference evidence="1" key="3">
    <citation type="submission" date="2018-07" db="EMBL/GenBank/DDBJ databases">
        <title>WGS assembly of Glycine max.</title>
        <authorList>
            <person name="Schmutz J."/>
            <person name="Cannon S."/>
            <person name="Schlueter J."/>
            <person name="Ma J."/>
            <person name="Mitros T."/>
            <person name="Nelson W."/>
            <person name="Hyten D."/>
            <person name="Song Q."/>
            <person name="Thelen J."/>
            <person name="Cheng J."/>
            <person name="Xu D."/>
            <person name="Hellsten U."/>
            <person name="May G."/>
            <person name="Yu Y."/>
            <person name="Sakurai T."/>
            <person name="Umezawa T."/>
            <person name="Bhattacharyya M."/>
            <person name="Sandhu D."/>
            <person name="Valliyodan B."/>
            <person name="Lindquist E."/>
            <person name="Peto M."/>
            <person name="Grant D."/>
            <person name="Shu S."/>
            <person name="Goodstein D."/>
            <person name="Barry K."/>
            <person name="Futrell-Griggs M."/>
            <person name="Abernathy B."/>
            <person name="Du J."/>
            <person name="Tian Z."/>
            <person name="Zhu L."/>
            <person name="Gill N."/>
            <person name="Joshi T."/>
            <person name="Libault M."/>
            <person name="Sethuraman A."/>
            <person name="Zhang X."/>
            <person name="Shinozaki K."/>
            <person name="Nguyen H."/>
            <person name="Wing R."/>
            <person name="Cregan P."/>
            <person name="Specht J."/>
            <person name="Grimwood J."/>
            <person name="Rokhsar D."/>
            <person name="Stacey G."/>
            <person name="Shoemaker R."/>
            <person name="Jackson S."/>
        </authorList>
    </citation>
    <scope>NUCLEOTIDE SEQUENCE</scope>
    <source>
        <tissue evidence="1">Callus</tissue>
    </source>
</reference>
<evidence type="ECO:0000313" key="1">
    <source>
        <dbReference type="EMBL" id="KRH62545.1"/>
    </source>
</evidence>
<dbReference type="EMBL" id="CM000837">
    <property type="protein sequence ID" value="KRH62545.1"/>
    <property type="molecule type" value="Genomic_DNA"/>
</dbReference>
<reference evidence="1 2" key="1">
    <citation type="journal article" date="2010" name="Nature">
        <title>Genome sequence of the palaeopolyploid soybean.</title>
        <authorList>
            <person name="Schmutz J."/>
            <person name="Cannon S.B."/>
            <person name="Schlueter J."/>
            <person name="Ma J."/>
            <person name="Mitros T."/>
            <person name="Nelson W."/>
            <person name="Hyten D.L."/>
            <person name="Song Q."/>
            <person name="Thelen J.J."/>
            <person name="Cheng J."/>
            <person name="Xu D."/>
            <person name="Hellsten U."/>
            <person name="May G.D."/>
            <person name="Yu Y."/>
            <person name="Sakurai T."/>
            <person name="Umezawa T."/>
            <person name="Bhattacharyya M.K."/>
            <person name="Sandhu D."/>
            <person name="Valliyodan B."/>
            <person name="Lindquist E."/>
            <person name="Peto M."/>
            <person name="Grant D."/>
            <person name="Shu S."/>
            <person name="Goodstein D."/>
            <person name="Barry K."/>
            <person name="Futrell-Griggs M."/>
            <person name="Abernathy B."/>
            <person name="Du J."/>
            <person name="Tian Z."/>
            <person name="Zhu L."/>
            <person name="Gill N."/>
            <person name="Joshi T."/>
            <person name="Libault M."/>
            <person name="Sethuraman A."/>
            <person name="Zhang X.-C."/>
            <person name="Shinozaki K."/>
            <person name="Nguyen H.T."/>
            <person name="Wing R.A."/>
            <person name="Cregan P."/>
            <person name="Specht J."/>
            <person name="Grimwood J."/>
            <person name="Rokhsar D."/>
            <person name="Stacey G."/>
            <person name="Shoemaker R.C."/>
            <person name="Jackson S.A."/>
        </authorList>
    </citation>
    <scope>NUCLEOTIDE SEQUENCE [LARGE SCALE GENOMIC DNA]</scope>
    <source>
        <strain evidence="2">cv. Williams 82</strain>
        <tissue evidence="1">Callus</tissue>
    </source>
</reference>
<evidence type="ECO:0000313" key="2">
    <source>
        <dbReference type="EnsemblPlants" id="KRH62545"/>
    </source>
</evidence>
<proteinExistence type="predicted"/>